<dbReference type="InterPro" id="IPR008913">
    <property type="entry name" value="Znf_CHY"/>
</dbReference>
<protein>
    <recommendedName>
        <fullName evidence="4">CHY-type domain-containing protein</fullName>
    </recommendedName>
</protein>
<organism evidence="5 6">
    <name type="scientific">Streptococcus sanguinis</name>
    <dbReference type="NCBI Taxonomy" id="1305"/>
    <lineage>
        <taxon>Bacteria</taxon>
        <taxon>Bacillati</taxon>
        <taxon>Bacillota</taxon>
        <taxon>Bacilli</taxon>
        <taxon>Lactobacillales</taxon>
        <taxon>Streptococcaceae</taxon>
        <taxon>Streptococcus</taxon>
    </lineage>
</organism>
<dbReference type="Pfam" id="PF05495">
    <property type="entry name" value="zf-CHY"/>
    <property type="match status" value="1"/>
</dbReference>
<feature type="domain" description="CHY-type" evidence="4">
    <location>
        <begin position="18"/>
        <end position="96"/>
    </location>
</feature>
<dbReference type="GO" id="GO:0045041">
    <property type="term" value="P:protein import into mitochondrial intermembrane space"/>
    <property type="evidence" value="ECO:0007669"/>
    <property type="project" value="TreeGrafter"/>
</dbReference>
<dbReference type="InterPro" id="IPR016694">
    <property type="entry name" value="UCP017292"/>
</dbReference>
<gene>
    <name evidence="5" type="ORF">EII39_04880</name>
</gene>
<dbReference type="SUPFAM" id="SSF161219">
    <property type="entry name" value="CHY zinc finger-like"/>
    <property type="match status" value="1"/>
</dbReference>
<proteinExistence type="predicted"/>
<dbReference type="InterPro" id="IPR052604">
    <property type="entry name" value="Mito_Tim_assembly_helper"/>
</dbReference>
<evidence type="ECO:0000259" key="4">
    <source>
        <dbReference type="PROSITE" id="PS51266"/>
    </source>
</evidence>
<dbReference type="PANTHER" id="PTHR28082:SF1">
    <property type="entry name" value="HELPER OF TIM PROTEIN 13"/>
    <property type="match status" value="1"/>
</dbReference>
<dbReference type="Proteomes" id="UP000277597">
    <property type="component" value="Unassembled WGS sequence"/>
</dbReference>
<dbReference type="PIRSF" id="PIRSF017292">
    <property type="entry name" value="UCP017292_Znf_CHY"/>
    <property type="match status" value="1"/>
</dbReference>
<dbReference type="AlphaFoldDB" id="A0A3P1S6N1"/>
<dbReference type="EMBL" id="RQZI01000004">
    <property type="protein sequence ID" value="RRC92500.1"/>
    <property type="molecule type" value="Genomic_DNA"/>
</dbReference>
<dbReference type="PROSITE" id="PS51266">
    <property type="entry name" value="ZF_CHY"/>
    <property type="match status" value="1"/>
</dbReference>
<evidence type="ECO:0000256" key="1">
    <source>
        <dbReference type="ARBA" id="ARBA00022723"/>
    </source>
</evidence>
<keyword evidence="3" id="KW-0862">Zinc</keyword>
<keyword evidence="2" id="KW-0863">Zinc-finger</keyword>
<dbReference type="PANTHER" id="PTHR28082">
    <property type="entry name" value="ZINC FINGER PROTEIN"/>
    <property type="match status" value="1"/>
</dbReference>
<accession>A0A3P1S6N1</accession>
<sequence>MNRGYQRGCSMMQVYGDILDEETRCQHYHSEKDIVALKCFNCQKYYPCFLCHDRYEDHVFLAYPVSRSEDRVVLCGHCRTELTISQYLDCKDTCPICTHPFNPGCKKHRSIYFQTNK</sequence>
<evidence type="ECO:0000313" key="5">
    <source>
        <dbReference type="EMBL" id="RRC92500.1"/>
    </source>
</evidence>
<dbReference type="GO" id="GO:0008270">
    <property type="term" value="F:zinc ion binding"/>
    <property type="evidence" value="ECO:0007669"/>
    <property type="project" value="UniProtKB-KW"/>
</dbReference>
<dbReference type="InterPro" id="IPR037274">
    <property type="entry name" value="Znf_CHY_sf"/>
</dbReference>
<comment type="caution">
    <text evidence="5">The sequence shown here is derived from an EMBL/GenBank/DDBJ whole genome shotgun (WGS) entry which is preliminary data.</text>
</comment>
<evidence type="ECO:0000256" key="2">
    <source>
        <dbReference type="ARBA" id="ARBA00022771"/>
    </source>
</evidence>
<reference evidence="5 6" key="1">
    <citation type="submission" date="2018-11" db="EMBL/GenBank/DDBJ databases">
        <title>Genomes From Bacteria Associated with the Canine Oral Cavity: a Test Case for Automated Genome-Based Taxonomic Assignment.</title>
        <authorList>
            <person name="Coil D.A."/>
            <person name="Jospin G."/>
            <person name="Darling A.E."/>
            <person name="Wallis C."/>
            <person name="Davis I.J."/>
            <person name="Harris S."/>
            <person name="Eisen J.A."/>
            <person name="Holcombe L.J."/>
            <person name="O'Flynn C."/>
        </authorList>
    </citation>
    <scope>NUCLEOTIDE SEQUENCE [LARGE SCALE GENOMIC DNA]</scope>
    <source>
        <strain evidence="5 6">OH953</strain>
    </source>
</reference>
<evidence type="ECO:0000313" key="6">
    <source>
        <dbReference type="Proteomes" id="UP000277597"/>
    </source>
</evidence>
<name>A0A3P1S6N1_STRSA</name>
<evidence type="ECO:0000256" key="3">
    <source>
        <dbReference type="ARBA" id="ARBA00022833"/>
    </source>
</evidence>
<keyword evidence="1" id="KW-0479">Metal-binding</keyword>